<gene>
    <name evidence="1" type="ORF">K4H28_14390</name>
</gene>
<accession>A0ABX8Z4F7</accession>
<organism evidence="1 2">
    <name type="scientific">Deefgea tanakiae</name>
    <dbReference type="NCBI Taxonomy" id="2865840"/>
    <lineage>
        <taxon>Bacteria</taxon>
        <taxon>Pseudomonadati</taxon>
        <taxon>Pseudomonadota</taxon>
        <taxon>Betaproteobacteria</taxon>
        <taxon>Neisseriales</taxon>
        <taxon>Chitinibacteraceae</taxon>
        <taxon>Deefgea</taxon>
    </lineage>
</organism>
<dbReference type="Proteomes" id="UP000825679">
    <property type="component" value="Chromosome"/>
</dbReference>
<evidence type="ECO:0000313" key="1">
    <source>
        <dbReference type="EMBL" id="QZA77454.1"/>
    </source>
</evidence>
<proteinExistence type="predicted"/>
<evidence type="ECO:0000313" key="2">
    <source>
        <dbReference type="Proteomes" id="UP000825679"/>
    </source>
</evidence>
<name>A0ABX8Z4F7_9NEIS</name>
<dbReference type="RefSeq" id="WP_221005835.1">
    <property type="nucleotide sequence ID" value="NZ_CP081150.1"/>
</dbReference>
<sequence>MLLKTIGIRRSQKIMSHFKHHNHFKTKKAIHAYRFPFVCFACRKSFKLPESEATRFCPQCRKPMEMLSRKFAAPPARNKVQWKKVEFLVRNGFRFYSVFETIETGVMEGVNYPSTFQDALVFVEKYKSQVWPPESE</sequence>
<keyword evidence="2" id="KW-1185">Reference proteome</keyword>
<reference evidence="1 2" key="1">
    <citation type="submission" date="2021-08" db="EMBL/GenBank/DDBJ databases">
        <title>complete genome sequencing of Deefgea sp. D25.</title>
        <authorList>
            <person name="Bae J.-W."/>
            <person name="Gim D.-H."/>
        </authorList>
    </citation>
    <scope>NUCLEOTIDE SEQUENCE [LARGE SCALE GENOMIC DNA]</scope>
    <source>
        <strain evidence="1 2">D25</strain>
    </source>
</reference>
<protein>
    <submittedName>
        <fullName evidence="1">Uncharacterized protein</fullName>
    </submittedName>
</protein>
<dbReference type="EMBL" id="CP081150">
    <property type="protein sequence ID" value="QZA77454.1"/>
    <property type="molecule type" value="Genomic_DNA"/>
</dbReference>